<protein>
    <submittedName>
        <fullName evidence="1">Uncharacterized protein</fullName>
    </submittedName>
</protein>
<accession>A0A1A9UGS4</accession>
<dbReference type="VEuPathDB" id="VectorBase:GAUT004359"/>
<proteinExistence type="predicted"/>
<keyword evidence="2" id="KW-1185">Reference proteome</keyword>
<dbReference type="EnsemblMetazoa" id="GAUT004359-RA">
    <property type="protein sequence ID" value="GAUT004359-PA"/>
    <property type="gene ID" value="GAUT004359"/>
</dbReference>
<sequence>MPATAAATKTTTTTTAVNALDINKWKRISGSTPAPTTNAFNGLVTISNSCHNATQGEPSSTKLCSAKTTMLTVSTKGDNTDHLIKPAKGVTTGICYSARGQYFKCMPKEDTTKLPRPEPAMPMALFGQRCNRPQILYSGSSLPKAVTPRFSEDYELCLPMIMIVARASDVQCTEYHILRSAHCPSVVFAYSGNLLISEADFDRHLREVTE</sequence>
<name>A0A1A9UGS4_GLOAU</name>
<dbReference type="Proteomes" id="UP000078200">
    <property type="component" value="Unassembled WGS sequence"/>
</dbReference>
<organism evidence="1 2">
    <name type="scientific">Glossina austeni</name>
    <name type="common">Savannah tsetse fly</name>
    <dbReference type="NCBI Taxonomy" id="7395"/>
    <lineage>
        <taxon>Eukaryota</taxon>
        <taxon>Metazoa</taxon>
        <taxon>Ecdysozoa</taxon>
        <taxon>Arthropoda</taxon>
        <taxon>Hexapoda</taxon>
        <taxon>Insecta</taxon>
        <taxon>Pterygota</taxon>
        <taxon>Neoptera</taxon>
        <taxon>Endopterygota</taxon>
        <taxon>Diptera</taxon>
        <taxon>Brachycera</taxon>
        <taxon>Muscomorpha</taxon>
        <taxon>Hippoboscoidea</taxon>
        <taxon>Glossinidae</taxon>
        <taxon>Glossina</taxon>
    </lineage>
</organism>
<evidence type="ECO:0000313" key="1">
    <source>
        <dbReference type="EnsemblMetazoa" id="GAUT004359-PA"/>
    </source>
</evidence>
<evidence type="ECO:0000313" key="2">
    <source>
        <dbReference type="Proteomes" id="UP000078200"/>
    </source>
</evidence>
<reference evidence="1" key="1">
    <citation type="submission" date="2020-05" db="UniProtKB">
        <authorList>
            <consortium name="EnsemblMetazoa"/>
        </authorList>
    </citation>
    <scope>IDENTIFICATION</scope>
    <source>
        <strain evidence="1">TTRI</strain>
    </source>
</reference>
<dbReference type="AlphaFoldDB" id="A0A1A9UGS4"/>